<dbReference type="PROSITE" id="PS51704">
    <property type="entry name" value="GP_PDE"/>
    <property type="match status" value="1"/>
</dbReference>
<organism evidence="3 4">
    <name type="scientific">Halococcus hamelinensis 100A6</name>
    <dbReference type="NCBI Taxonomy" id="1132509"/>
    <lineage>
        <taxon>Archaea</taxon>
        <taxon>Methanobacteriati</taxon>
        <taxon>Methanobacteriota</taxon>
        <taxon>Stenosarchaea group</taxon>
        <taxon>Halobacteria</taxon>
        <taxon>Halobacteriales</taxon>
        <taxon>Halococcaceae</taxon>
        <taxon>Halococcus</taxon>
    </lineage>
</organism>
<dbReference type="SUPFAM" id="SSF51695">
    <property type="entry name" value="PLC-like phosphodiesterases"/>
    <property type="match status" value="1"/>
</dbReference>
<gene>
    <name evidence="3" type="ORF">C447_05847</name>
</gene>
<name>M0M5U8_9EURY</name>
<dbReference type="InterPro" id="IPR030395">
    <property type="entry name" value="GP_PDE_dom"/>
</dbReference>
<feature type="region of interest" description="Disordered" evidence="1">
    <location>
        <begin position="287"/>
        <end position="312"/>
    </location>
</feature>
<dbReference type="AlphaFoldDB" id="M0M5U8"/>
<protein>
    <submittedName>
        <fullName evidence="3">Glycerophosphoryl diester phosphodiesterase</fullName>
    </submittedName>
</protein>
<evidence type="ECO:0000259" key="2">
    <source>
        <dbReference type="PROSITE" id="PS51704"/>
    </source>
</evidence>
<dbReference type="Pfam" id="PF03009">
    <property type="entry name" value="GDPD"/>
    <property type="match status" value="1"/>
</dbReference>
<dbReference type="OrthoDB" id="19020at2157"/>
<dbReference type="Proteomes" id="UP000011566">
    <property type="component" value="Unassembled WGS sequence"/>
</dbReference>
<dbReference type="PANTHER" id="PTHR46211:SF14">
    <property type="entry name" value="GLYCEROPHOSPHODIESTER PHOSPHODIESTERASE"/>
    <property type="match status" value="1"/>
</dbReference>
<dbReference type="Gene3D" id="3.20.20.190">
    <property type="entry name" value="Phosphatidylinositol (PI) phosphodiesterase"/>
    <property type="match status" value="1"/>
</dbReference>
<dbReference type="EMBL" id="AOMB01000015">
    <property type="protein sequence ID" value="EMA39755.1"/>
    <property type="molecule type" value="Genomic_DNA"/>
</dbReference>
<evidence type="ECO:0000256" key="1">
    <source>
        <dbReference type="SAM" id="MobiDB-lite"/>
    </source>
</evidence>
<comment type="caution">
    <text evidence="3">The sequence shown here is derived from an EMBL/GenBank/DDBJ whole genome shotgun (WGS) entry which is preliminary data.</text>
</comment>
<accession>M0M5U8</accession>
<evidence type="ECO:0000313" key="3">
    <source>
        <dbReference type="EMBL" id="EMA39755.1"/>
    </source>
</evidence>
<proteinExistence type="predicted"/>
<evidence type="ECO:0000313" key="4">
    <source>
        <dbReference type="Proteomes" id="UP000011566"/>
    </source>
</evidence>
<dbReference type="RefSeq" id="WP_007691804.1">
    <property type="nucleotide sequence ID" value="NZ_AJRK01000379.1"/>
</dbReference>
<feature type="domain" description="GP-PDE" evidence="2">
    <location>
        <begin position="20"/>
        <end position="291"/>
    </location>
</feature>
<dbReference type="InterPro" id="IPR017946">
    <property type="entry name" value="PLC-like_Pdiesterase_TIM-brl"/>
</dbReference>
<feature type="compositionally biased region" description="Low complexity" evidence="1">
    <location>
        <begin position="287"/>
        <end position="296"/>
    </location>
</feature>
<keyword evidence="4" id="KW-1185">Reference proteome</keyword>
<reference evidence="3 4" key="1">
    <citation type="journal article" date="2014" name="PLoS Genet.">
        <title>Phylogenetically driven sequencing of extremely halophilic archaea reveals strategies for static and dynamic osmo-response.</title>
        <authorList>
            <person name="Becker E.A."/>
            <person name="Seitzer P.M."/>
            <person name="Tritt A."/>
            <person name="Larsen D."/>
            <person name="Krusor M."/>
            <person name="Yao A.I."/>
            <person name="Wu D."/>
            <person name="Madern D."/>
            <person name="Eisen J.A."/>
            <person name="Darling A.E."/>
            <person name="Facciotti M.T."/>
        </authorList>
    </citation>
    <scope>NUCLEOTIDE SEQUENCE [LARGE SCALE GENOMIC DNA]</scope>
    <source>
        <strain evidence="3 4">100A6</strain>
    </source>
</reference>
<sequence>MERGSVERVPPATTQRSDDLLSIAHRGFAGIAPENTIAAMRAACGDSADGPGADMVEIDVQPAANGEPVVFHDLTLGRLTDVPPADRRRRVSETPLETLRNYSVLGSDERVATFAEVLDALPADVGVNVELKHPGTGQPRRELDPRDRSRGRDRWSPLVERVVRALDDHRNAALVSSSYEGALAAMRDVAPETPLAYLFWNSIEAGLAVTERYDCEAVHPSLDMVRGTDLFNSGYVPTGPFVDVDLVERAHETGRPVNVWTVTDWHQASQLRAAGVDGLIADYPGLTRATPPRTATDAGRSAPDASAAMSND</sequence>
<dbReference type="PATRIC" id="fig|1132509.6.peg.1340"/>
<dbReference type="PANTHER" id="PTHR46211">
    <property type="entry name" value="GLYCEROPHOSPHORYL DIESTER PHOSPHODIESTERASE"/>
    <property type="match status" value="1"/>
</dbReference>
<dbReference type="GO" id="GO:0006629">
    <property type="term" value="P:lipid metabolic process"/>
    <property type="evidence" value="ECO:0007669"/>
    <property type="project" value="InterPro"/>
</dbReference>
<dbReference type="GO" id="GO:0008081">
    <property type="term" value="F:phosphoric diester hydrolase activity"/>
    <property type="evidence" value="ECO:0007669"/>
    <property type="project" value="InterPro"/>
</dbReference>
<dbReference type="eggNOG" id="arCOG00701">
    <property type="taxonomic scope" value="Archaea"/>
</dbReference>
<feature type="compositionally biased region" description="Basic and acidic residues" evidence="1">
    <location>
        <begin position="139"/>
        <end position="152"/>
    </location>
</feature>
<dbReference type="CDD" id="cd08556">
    <property type="entry name" value="GDPD"/>
    <property type="match status" value="1"/>
</dbReference>
<feature type="region of interest" description="Disordered" evidence="1">
    <location>
        <begin position="129"/>
        <end position="152"/>
    </location>
</feature>